<accession>A0A6A6IP47</accession>
<dbReference type="PANTHER" id="PTHR11932">
    <property type="entry name" value="CULLIN"/>
    <property type="match status" value="1"/>
</dbReference>
<reference evidence="8" key="1">
    <citation type="journal article" date="2020" name="Stud. Mycol.">
        <title>101 Dothideomycetes genomes: a test case for predicting lifestyles and emergence of pathogens.</title>
        <authorList>
            <person name="Haridas S."/>
            <person name="Albert R."/>
            <person name="Binder M."/>
            <person name="Bloem J."/>
            <person name="Labutti K."/>
            <person name="Salamov A."/>
            <person name="Andreopoulos B."/>
            <person name="Baker S."/>
            <person name="Barry K."/>
            <person name="Bills G."/>
            <person name="Bluhm B."/>
            <person name="Cannon C."/>
            <person name="Castanera R."/>
            <person name="Culley D."/>
            <person name="Daum C."/>
            <person name="Ezra D."/>
            <person name="Gonzalez J."/>
            <person name="Henrissat B."/>
            <person name="Kuo A."/>
            <person name="Liang C."/>
            <person name="Lipzen A."/>
            <person name="Lutzoni F."/>
            <person name="Magnuson J."/>
            <person name="Mondo S."/>
            <person name="Nolan M."/>
            <person name="Ohm R."/>
            <person name="Pangilinan J."/>
            <person name="Park H.-J."/>
            <person name="Ramirez L."/>
            <person name="Alfaro M."/>
            <person name="Sun H."/>
            <person name="Tritt A."/>
            <person name="Yoshinaga Y."/>
            <person name="Zwiers L.-H."/>
            <person name="Turgeon B."/>
            <person name="Goodwin S."/>
            <person name="Spatafora J."/>
            <person name="Crous P."/>
            <person name="Grigoriev I."/>
        </authorList>
    </citation>
    <scope>NUCLEOTIDE SEQUENCE</scope>
    <source>
        <strain evidence="8">CBS 122368</strain>
    </source>
</reference>
<keyword evidence="2" id="KW-1017">Isopeptide bond</keyword>
<dbReference type="GeneID" id="54579010"/>
<dbReference type="OrthoDB" id="27073at2759"/>
<dbReference type="InterPro" id="IPR019559">
    <property type="entry name" value="Cullin_neddylation_domain"/>
</dbReference>
<evidence type="ECO:0000256" key="2">
    <source>
        <dbReference type="ARBA" id="ARBA00022499"/>
    </source>
</evidence>
<dbReference type="Pfam" id="PF10557">
    <property type="entry name" value="Cullin_Nedd8"/>
    <property type="match status" value="1"/>
</dbReference>
<keyword evidence="9" id="KW-1185">Reference proteome</keyword>
<sequence length="879" mass="100155">MSSNSGDRKRKHSGKTIKELFTTQQKPNTSATAPISPSSKRAKLDSSNNGSAEAAPSPPATAAMSAANMYHFPSKRADIPNNAEIVDISSSPDASPAKPNGQRNGMRKTAPNMHANAGPKKLLVKNFRPTRKVDPKVFLDQTWQKVDAALETIFRQGEINFSLEELYRGVENLCRQGLAQDARDRLVTKCKGYVGGTLKEKVKEALGRKNVEVLRATLQAWTTWNDQMKYVDWIFCYLDRAFLLPRQESLHDIAVDLFRSIVFEHPKLNHRIVDGACDLIAVDRAGEDLDREMFSKVIKMFHEMQVYTKHFEPRMLELSQTYVKEWSDAASAEQTLPRYVKSALELMKKEMARVEIFRLDGSTRRDLLTLLEDHLISRKESRLTNQDELAELLEDNAVEDLELLYTLFERRKLGANLRTAFMKWIDDTGTAIVFDEKEQDSMVIKLLCLKRQLDTIWKFSFHRNSDLGHGLREAFEGFMNKTKKSSTTWNTDNSKPGEMIAKYVDMLLRGGAKAIPAQLTRKADKPAMPDAEEDNEDVVFDEDTEVNNQLDQVLDLFRFVHGKAVFEAFYKKDLARRLLMGRSASADAERSMLARLKTECGAGFTANLEQMFKDIELSREEMASYKMICEERNEKHAIAINVNILSASSWPTYPTVPVVIPPEIKNEIDKFERHYKAKHSGRKLDWKHALAHCQVKAKFPRGNKELVVSSFQAIVLLLFNGLKEDEHIDYNYLKEATGLPPAELNRTLQSLACAKLRPLTKHPKGRDINPTDTFTLNAHFTDPKYRIKINTVQLKETPAENKETHERVAADRNYETQAAIVRILKARKRIAHSELVAETIKVTRSRGTLDVAGIKRNIDRLIEKEFLEREDDGSYSYIA</sequence>
<evidence type="ECO:0000256" key="5">
    <source>
        <dbReference type="RuleBase" id="RU003829"/>
    </source>
</evidence>
<dbReference type="Proteomes" id="UP000800094">
    <property type="component" value="Unassembled WGS sequence"/>
</dbReference>
<dbReference type="AlphaFoldDB" id="A0A6A6IP47"/>
<dbReference type="FunFam" id="1.10.10.10:FF:000014">
    <property type="entry name" value="Cullin 1"/>
    <property type="match status" value="1"/>
</dbReference>
<dbReference type="InterPro" id="IPR059120">
    <property type="entry name" value="Cullin-like_AB"/>
</dbReference>
<dbReference type="InterPro" id="IPR036317">
    <property type="entry name" value="Cullin_homology_sf"/>
</dbReference>
<dbReference type="InterPro" id="IPR016158">
    <property type="entry name" value="Cullin_homology"/>
</dbReference>
<gene>
    <name evidence="8" type="ORF">BU26DRAFT_479914</name>
</gene>
<proteinExistence type="inferred from homology"/>
<dbReference type="SUPFAM" id="SSF75632">
    <property type="entry name" value="Cullin homology domain"/>
    <property type="match status" value="1"/>
</dbReference>
<dbReference type="PROSITE" id="PS50069">
    <property type="entry name" value="CULLIN_2"/>
    <property type="match status" value="1"/>
</dbReference>
<feature type="domain" description="Cullin family profile" evidence="7">
    <location>
        <begin position="495"/>
        <end position="752"/>
    </location>
</feature>
<dbReference type="SUPFAM" id="SSF46785">
    <property type="entry name" value="Winged helix' DNA-binding domain"/>
    <property type="match status" value="1"/>
</dbReference>
<keyword evidence="3" id="KW-0832">Ubl conjugation</keyword>
<dbReference type="SUPFAM" id="SSF74788">
    <property type="entry name" value="Cullin repeat-like"/>
    <property type="match status" value="1"/>
</dbReference>
<dbReference type="Pfam" id="PF00888">
    <property type="entry name" value="Cullin"/>
    <property type="match status" value="1"/>
</dbReference>
<protein>
    <submittedName>
        <fullName evidence="8">Cullin-domain-containing protein</fullName>
    </submittedName>
</protein>
<name>A0A6A6IP47_9PLEO</name>
<feature type="region of interest" description="Disordered" evidence="6">
    <location>
        <begin position="86"/>
        <end position="116"/>
    </location>
</feature>
<dbReference type="EMBL" id="ML987192">
    <property type="protein sequence ID" value="KAF2252305.1"/>
    <property type="molecule type" value="Genomic_DNA"/>
</dbReference>
<comment type="similarity">
    <text evidence="1 4 5">Belongs to the cullin family.</text>
</comment>
<dbReference type="Gene3D" id="3.30.230.130">
    <property type="entry name" value="Cullin, Chain C, Domain 2"/>
    <property type="match status" value="1"/>
</dbReference>
<evidence type="ECO:0000256" key="4">
    <source>
        <dbReference type="PROSITE-ProRule" id="PRU00330"/>
    </source>
</evidence>
<organism evidence="8 9">
    <name type="scientific">Trematosphaeria pertusa</name>
    <dbReference type="NCBI Taxonomy" id="390896"/>
    <lineage>
        <taxon>Eukaryota</taxon>
        <taxon>Fungi</taxon>
        <taxon>Dikarya</taxon>
        <taxon>Ascomycota</taxon>
        <taxon>Pezizomycotina</taxon>
        <taxon>Dothideomycetes</taxon>
        <taxon>Pleosporomycetidae</taxon>
        <taxon>Pleosporales</taxon>
        <taxon>Massarineae</taxon>
        <taxon>Trematosphaeriaceae</taxon>
        <taxon>Trematosphaeria</taxon>
    </lineage>
</organism>
<dbReference type="InterPro" id="IPR045093">
    <property type="entry name" value="Cullin"/>
</dbReference>
<evidence type="ECO:0000256" key="1">
    <source>
        <dbReference type="ARBA" id="ARBA00006019"/>
    </source>
</evidence>
<dbReference type="InterPro" id="IPR036390">
    <property type="entry name" value="WH_DNA-bd_sf"/>
</dbReference>
<dbReference type="InterPro" id="IPR036388">
    <property type="entry name" value="WH-like_DNA-bd_sf"/>
</dbReference>
<dbReference type="InterPro" id="IPR001373">
    <property type="entry name" value="Cullin_N"/>
</dbReference>
<dbReference type="GO" id="GO:0031625">
    <property type="term" value="F:ubiquitin protein ligase binding"/>
    <property type="evidence" value="ECO:0007669"/>
    <property type="project" value="InterPro"/>
</dbReference>
<dbReference type="FunFam" id="1.20.1310.10:FF:000035">
    <property type="entry name" value="Ubiquitin ligase subunit CulD, putative"/>
    <property type="match status" value="1"/>
</dbReference>
<evidence type="ECO:0000313" key="9">
    <source>
        <dbReference type="Proteomes" id="UP000800094"/>
    </source>
</evidence>
<dbReference type="FunFam" id="1.20.1310.10:FF:000031">
    <property type="entry name" value="Ubiquitin ligase subunit CulD"/>
    <property type="match status" value="1"/>
</dbReference>
<evidence type="ECO:0000256" key="3">
    <source>
        <dbReference type="ARBA" id="ARBA00022843"/>
    </source>
</evidence>
<dbReference type="GO" id="GO:0006511">
    <property type="term" value="P:ubiquitin-dependent protein catabolic process"/>
    <property type="evidence" value="ECO:0007669"/>
    <property type="project" value="InterPro"/>
</dbReference>
<dbReference type="Gene3D" id="1.20.1310.10">
    <property type="entry name" value="Cullin Repeats"/>
    <property type="match status" value="4"/>
</dbReference>
<dbReference type="Pfam" id="PF26557">
    <property type="entry name" value="Cullin_AB"/>
    <property type="match status" value="1"/>
</dbReference>
<dbReference type="SMART" id="SM00884">
    <property type="entry name" value="Cullin_Nedd8"/>
    <property type="match status" value="1"/>
</dbReference>
<dbReference type="InterPro" id="IPR016159">
    <property type="entry name" value="Cullin_repeat-like_dom_sf"/>
</dbReference>
<evidence type="ECO:0000259" key="7">
    <source>
        <dbReference type="PROSITE" id="PS50069"/>
    </source>
</evidence>
<dbReference type="SMART" id="SM00182">
    <property type="entry name" value="CULLIN"/>
    <property type="match status" value="1"/>
</dbReference>
<evidence type="ECO:0000256" key="6">
    <source>
        <dbReference type="SAM" id="MobiDB-lite"/>
    </source>
</evidence>
<feature type="compositionally biased region" description="Low complexity" evidence="6">
    <location>
        <begin position="46"/>
        <end position="60"/>
    </location>
</feature>
<feature type="compositionally biased region" description="Polar residues" evidence="6">
    <location>
        <begin position="21"/>
        <end position="39"/>
    </location>
</feature>
<dbReference type="Gene3D" id="1.10.10.10">
    <property type="entry name" value="Winged helix-like DNA-binding domain superfamily/Winged helix DNA-binding domain"/>
    <property type="match status" value="1"/>
</dbReference>
<evidence type="ECO:0000313" key="8">
    <source>
        <dbReference type="EMBL" id="KAF2252305.1"/>
    </source>
</evidence>
<dbReference type="RefSeq" id="XP_033687309.1">
    <property type="nucleotide sequence ID" value="XM_033825680.1"/>
</dbReference>
<feature type="region of interest" description="Disordered" evidence="6">
    <location>
        <begin position="1"/>
        <end position="60"/>
    </location>
</feature>